<dbReference type="Proteomes" id="UP000030125">
    <property type="component" value="Unassembled WGS sequence"/>
</dbReference>
<dbReference type="EMBL" id="JQJD01000060">
    <property type="protein sequence ID" value="KGN78574.1"/>
    <property type="molecule type" value="Genomic_DNA"/>
</dbReference>
<sequence length="203" mass="23225">MKPFGRKSIYANKVLRRWRYRAGHSVHSTFAFRLIREVMAPPYPYYADNVLRARYHAKSEQERREGIGLDMGLLWFRLVARMHPSVAYYALSKGVDDARHYGLSADGRIKHALMTGAPYSHPGDGQRTMLICDQVDEALSFLTHCLPDDEAVVLISGIRRDRASYSAWRTMISNLDQGIVLDAYDCGVIINRNKHLSVYRAAY</sequence>
<name>A0A0A2EQC4_PORCN</name>
<comment type="caution">
    <text evidence="1">The sequence shown here is derived from an EMBL/GenBank/DDBJ whole genome shotgun (WGS) entry which is preliminary data.</text>
</comment>
<evidence type="ECO:0000313" key="1">
    <source>
        <dbReference type="EMBL" id="KGN78574.1"/>
    </source>
</evidence>
<dbReference type="AlphaFoldDB" id="A0A0A2EQC4"/>
<protein>
    <submittedName>
        <fullName evidence="1">Uncharacterized protein</fullName>
    </submittedName>
</protein>
<dbReference type="STRING" id="36874.HQ34_07725"/>
<organism evidence="1 2">
    <name type="scientific">Porphyromonas cangingivalis</name>
    <dbReference type="NCBI Taxonomy" id="36874"/>
    <lineage>
        <taxon>Bacteria</taxon>
        <taxon>Pseudomonadati</taxon>
        <taxon>Bacteroidota</taxon>
        <taxon>Bacteroidia</taxon>
        <taxon>Bacteroidales</taxon>
        <taxon>Porphyromonadaceae</taxon>
        <taxon>Porphyromonas</taxon>
    </lineage>
</organism>
<accession>A0A0A2EQC4</accession>
<proteinExistence type="predicted"/>
<dbReference type="RefSeq" id="WP_036852889.1">
    <property type="nucleotide sequence ID" value="NZ_JQJD01000060.1"/>
</dbReference>
<gene>
    <name evidence="1" type="ORF">HQ35_10220</name>
</gene>
<evidence type="ECO:0000313" key="2">
    <source>
        <dbReference type="Proteomes" id="UP000030125"/>
    </source>
</evidence>
<dbReference type="OrthoDB" id="5464618at2"/>
<reference evidence="1 2" key="1">
    <citation type="submission" date="2014-08" db="EMBL/GenBank/DDBJ databases">
        <title>Porphyromonas cangingivalis strain:COT-109_OH1386 Genome sequencing.</title>
        <authorList>
            <person name="Wallis C."/>
            <person name="Deusch O."/>
            <person name="O'Flynn C."/>
            <person name="Davis I."/>
            <person name="Jospin G."/>
            <person name="Darling A.E."/>
            <person name="Coil D.A."/>
            <person name="Alexiev A."/>
            <person name="Horsfall A."/>
            <person name="Kirkwood N."/>
            <person name="Harris S."/>
            <person name="Eisen J.A."/>
        </authorList>
    </citation>
    <scope>NUCLEOTIDE SEQUENCE [LARGE SCALE GENOMIC DNA]</scope>
    <source>
        <strain evidence="2">COT-109 OH1386</strain>
    </source>
</reference>
<keyword evidence="2" id="KW-1185">Reference proteome</keyword>